<dbReference type="RefSeq" id="WP_012100760.1">
    <property type="nucleotide sequence ID" value="NC_009699.1"/>
</dbReference>
<name>A7GHN4_CLOBL</name>
<protein>
    <recommendedName>
        <fullName evidence="3">Cell adhesion protein</fullName>
    </recommendedName>
</protein>
<reference evidence="2" key="1">
    <citation type="submission" date="2007-06" db="EMBL/GenBank/DDBJ databases">
        <authorList>
            <person name="Brinkac L.M."/>
            <person name="Daugherty S."/>
            <person name="Dodson R.J."/>
            <person name="Madupu R."/>
            <person name="Brown J.L."/>
            <person name="Bruce D."/>
            <person name="Detter C."/>
            <person name="Munk C."/>
            <person name="Smith L.A."/>
            <person name="Smith T.J."/>
            <person name="White O."/>
            <person name="Brettin T.S."/>
        </authorList>
    </citation>
    <scope>NUCLEOTIDE SEQUENCE [LARGE SCALE GENOMIC DNA]</scope>
    <source>
        <strain evidence="2">Langeland / NCTC 10281 / Type F</strain>
    </source>
</reference>
<organism evidence="1 2">
    <name type="scientific">Clostridium botulinum (strain Langeland / NCTC 10281 / Type F)</name>
    <dbReference type="NCBI Taxonomy" id="441772"/>
    <lineage>
        <taxon>Bacteria</taxon>
        <taxon>Bacillati</taxon>
        <taxon>Bacillota</taxon>
        <taxon>Clostridia</taxon>
        <taxon>Eubacteriales</taxon>
        <taxon>Clostridiaceae</taxon>
        <taxon>Clostridium</taxon>
    </lineage>
</organism>
<evidence type="ECO:0000313" key="2">
    <source>
        <dbReference type="Proteomes" id="UP000002410"/>
    </source>
</evidence>
<dbReference type="KEGG" id="cbf:CLI_3073"/>
<dbReference type="EMBL" id="CP000728">
    <property type="protein sequence ID" value="ABS39358.1"/>
    <property type="molecule type" value="Genomic_DNA"/>
</dbReference>
<dbReference type="Proteomes" id="UP000002410">
    <property type="component" value="Chromosome"/>
</dbReference>
<sequence length="307" mass="35112">MGAFKPAWDLEYDCSVLPNVAKPLWDNITGINLMSIVNGMLYINDNSTTSPAGLEMKNIINSKKIVTCEFNIKIVSSNISYALSIQINDGEKGIMLGLEPTKINIFNDDNFPQVTKSIDVDLTDFNTIKLIKYGQTKFQVYINDILIEENNYLYNTNENIVGIGATASKYTGSCYIKNIRYCLDGIPIYYPNSYLINQNNNYYSTKSNFLNLGQPIDNIQLENWYNKYGSGDVNIITQNLNNKEFPMSKNENGIWKTEFQLDMNDVTDNIELVDIDENNKSIKYNCNDYRILDLCNDQFKLTMCKTK</sequence>
<evidence type="ECO:0008006" key="3">
    <source>
        <dbReference type="Google" id="ProtNLM"/>
    </source>
</evidence>
<gene>
    <name evidence="1" type="ordered locus">CLI_3073</name>
</gene>
<proteinExistence type="predicted"/>
<evidence type="ECO:0000313" key="1">
    <source>
        <dbReference type="EMBL" id="ABS39358.1"/>
    </source>
</evidence>
<accession>A7GHN4</accession>
<dbReference type="AlphaFoldDB" id="A7GHN4"/>
<dbReference type="HOGENOM" id="CLU_079576_0_0_9"/>